<dbReference type="Pfam" id="PF01610">
    <property type="entry name" value="DDE_Tnp_ISL3"/>
    <property type="match status" value="1"/>
</dbReference>
<dbReference type="RefSeq" id="WP_109943744.1">
    <property type="nucleotide sequence ID" value="NZ_QGGF01000329.1"/>
</dbReference>
<dbReference type="AlphaFoldDB" id="A0A317KB74"/>
<feature type="domain" description="Transposase IS204/IS1001/IS1096/IS1165 DDE" evidence="2">
    <location>
        <begin position="2"/>
        <end position="41"/>
    </location>
</feature>
<reference evidence="4" key="1">
    <citation type="submission" date="2018-05" db="EMBL/GenBank/DDBJ databases">
        <title>Micromonospora globispora sp. nov. and Micromonospora rugosa sp. nov., isolated from marine sediment.</title>
        <authorList>
            <person name="Carro L."/>
            <person name="Aysel V."/>
            <person name="Cetin D."/>
            <person name="Igual J.M."/>
            <person name="Klenk H.-P."/>
            <person name="Trujillo M.E."/>
            <person name="Sahin N."/>
        </authorList>
    </citation>
    <scope>NUCLEOTIDE SEQUENCE [LARGE SCALE GENOMIC DNA]</scope>
    <source>
        <strain evidence="4">S2904</strain>
    </source>
</reference>
<evidence type="ECO:0000313" key="4">
    <source>
        <dbReference type="Proteomes" id="UP000245683"/>
    </source>
</evidence>
<evidence type="ECO:0000259" key="2">
    <source>
        <dbReference type="Pfam" id="PF01610"/>
    </source>
</evidence>
<dbReference type="InterPro" id="IPR002560">
    <property type="entry name" value="Transposase_DDE"/>
</dbReference>
<name>A0A317KB74_9ACTN</name>
<feature type="region of interest" description="Disordered" evidence="1">
    <location>
        <begin position="33"/>
        <end position="58"/>
    </location>
</feature>
<dbReference type="EMBL" id="QGSV01000105">
    <property type="protein sequence ID" value="PWU50691.1"/>
    <property type="molecule type" value="Genomic_DNA"/>
</dbReference>
<accession>A0A317KB74</accession>
<organism evidence="3 4">
    <name type="scientific">Micromonospora globispora</name>
    <dbReference type="NCBI Taxonomy" id="1450148"/>
    <lineage>
        <taxon>Bacteria</taxon>
        <taxon>Bacillati</taxon>
        <taxon>Actinomycetota</taxon>
        <taxon>Actinomycetes</taxon>
        <taxon>Micromonosporales</taxon>
        <taxon>Micromonosporaceae</taxon>
        <taxon>Micromonospora</taxon>
    </lineage>
</organism>
<proteinExistence type="predicted"/>
<keyword evidence="4" id="KW-1185">Reference proteome</keyword>
<sequence length="58" mass="6774">MVAARAPQAVRCLDSYHLVSWVTDALNKVRRAVEHRPRRQRRPHHRIPAELSVTDHRG</sequence>
<dbReference type="Proteomes" id="UP000245683">
    <property type="component" value="Unassembled WGS sequence"/>
</dbReference>
<evidence type="ECO:0000256" key="1">
    <source>
        <dbReference type="SAM" id="MobiDB-lite"/>
    </source>
</evidence>
<protein>
    <recommendedName>
        <fullName evidence="2">Transposase IS204/IS1001/IS1096/IS1165 DDE domain-containing protein</fullName>
    </recommendedName>
</protein>
<comment type="caution">
    <text evidence="3">The sequence shown here is derived from an EMBL/GenBank/DDBJ whole genome shotgun (WGS) entry which is preliminary data.</text>
</comment>
<feature type="compositionally biased region" description="Basic residues" evidence="1">
    <location>
        <begin position="36"/>
        <end position="46"/>
    </location>
</feature>
<gene>
    <name evidence="3" type="ORF">DLJ46_06455</name>
</gene>
<evidence type="ECO:0000313" key="3">
    <source>
        <dbReference type="EMBL" id="PWU50691.1"/>
    </source>
</evidence>